<feature type="transmembrane region" description="Helical" evidence="2">
    <location>
        <begin position="128"/>
        <end position="150"/>
    </location>
</feature>
<name>A0A8H7CFB7_9AGAR</name>
<dbReference type="EMBL" id="JACAZH010000042">
    <property type="protein sequence ID" value="KAF7335215.1"/>
    <property type="molecule type" value="Genomic_DNA"/>
</dbReference>
<dbReference type="InterPro" id="IPR045339">
    <property type="entry name" value="DUF6534"/>
</dbReference>
<dbReference type="Proteomes" id="UP000623467">
    <property type="component" value="Unassembled WGS sequence"/>
</dbReference>
<feature type="region of interest" description="Disordered" evidence="1">
    <location>
        <begin position="295"/>
        <end position="320"/>
    </location>
</feature>
<dbReference type="OrthoDB" id="3268841at2759"/>
<keyword evidence="2" id="KW-0812">Transmembrane</keyword>
<proteinExistence type="predicted"/>
<comment type="caution">
    <text evidence="4">The sequence shown here is derived from an EMBL/GenBank/DDBJ whole genome shotgun (WGS) entry which is preliminary data.</text>
</comment>
<dbReference type="AlphaFoldDB" id="A0A8H7CFB7"/>
<gene>
    <name evidence="4" type="ORF">MSAN_02354800</name>
</gene>
<sequence length="320" mass="34958">MPSLLIPRLSEQTALFGTLDLSSYADLFLQGVLCAQFAHYMNANEHDSAWMKLFVAGLALLTTVKSVQILAIEWMQNADLFESLEALSKLWFAQWISRLTLPLEAIIAFYVQMFFCHRLWVLSHNKHIVVTAIILFVLALAAACVATYFFPDEYLSAVWVSVHLGFAVGGDIIQTGGIVFYLLHHSKTLIRRGPTASMISSLLWLTIQSAAPGALCELSNFSTTVSTLPAHAVAANKLSPGLAAAAFTNLVLSKIYAVSAMWTLNSREEIRTAAANVPPTHLDLPTSGLVWADEGNTGDFQRSQSEAKNTQTTPPETGDI</sequence>
<dbReference type="PANTHER" id="PTHR40465">
    <property type="entry name" value="CHROMOSOME 1, WHOLE GENOME SHOTGUN SEQUENCE"/>
    <property type="match status" value="1"/>
</dbReference>
<feature type="compositionally biased region" description="Polar residues" evidence="1">
    <location>
        <begin position="298"/>
        <end position="320"/>
    </location>
</feature>
<accession>A0A8H7CFB7</accession>
<keyword evidence="2" id="KW-0472">Membrane</keyword>
<feature type="domain" description="DUF6534" evidence="3">
    <location>
        <begin position="169"/>
        <end position="268"/>
    </location>
</feature>
<feature type="transmembrane region" description="Helical" evidence="2">
    <location>
        <begin position="162"/>
        <end position="183"/>
    </location>
</feature>
<keyword evidence="2" id="KW-1133">Transmembrane helix</keyword>
<dbReference type="PANTHER" id="PTHR40465:SF1">
    <property type="entry name" value="DUF6534 DOMAIN-CONTAINING PROTEIN"/>
    <property type="match status" value="1"/>
</dbReference>
<evidence type="ECO:0000256" key="2">
    <source>
        <dbReference type="SAM" id="Phobius"/>
    </source>
</evidence>
<reference evidence="4" key="1">
    <citation type="submission" date="2020-05" db="EMBL/GenBank/DDBJ databases">
        <title>Mycena genomes resolve the evolution of fungal bioluminescence.</title>
        <authorList>
            <person name="Tsai I.J."/>
        </authorList>
    </citation>
    <scope>NUCLEOTIDE SEQUENCE</scope>
    <source>
        <strain evidence="4">160909Yilan</strain>
    </source>
</reference>
<organism evidence="4 5">
    <name type="scientific">Mycena sanguinolenta</name>
    <dbReference type="NCBI Taxonomy" id="230812"/>
    <lineage>
        <taxon>Eukaryota</taxon>
        <taxon>Fungi</taxon>
        <taxon>Dikarya</taxon>
        <taxon>Basidiomycota</taxon>
        <taxon>Agaricomycotina</taxon>
        <taxon>Agaricomycetes</taxon>
        <taxon>Agaricomycetidae</taxon>
        <taxon>Agaricales</taxon>
        <taxon>Marasmiineae</taxon>
        <taxon>Mycenaceae</taxon>
        <taxon>Mycena</taxon>
    </lineage>
</organism>
<feature type="transmembrane region" description="Helical" evidence="2">
    <location>
        <begin position="53"/>
        <end position="75"/>
    </location>
</feature>
<evidence type="ECO:0000313" key="5">
    <source>
        <dbReference type="Proteomes" id="UP000623467"/>
    </source>
</evidence>
<feature type="transmembrane region" description="Helical" evidence="2">
    <location>
        <begin position="95"/>
        <end position="116"/>
    </location>
</feature>
<dbReference type="Pfam" id="PF20152">
    <property type="entry name" value="DUF6534"/>
    <property type="match status" value="1"/>
</dbReference>
<evidence type="ECO:0000259" key="3">
    <source>
        <dbReference type="Pfam" id="PF20152"/>
    </source>
</evidence>
<keyword evidence="5" id="KW-1185">Reference proteome</keyword>
<protein>
    <recommendedName>
        <fullName evidence="3">DUF6534 domain-containing protein</fullName>
    </recommendedName>
</protein>
<evidence type="ECO:0000313" key="4">
    <source>
        <dbReference type="EMBL" id="KAF7335215.1"/>
    </source>
</evidence>
<evidence type="ECO:0000256" key="1">
    <source>
        <dbReference type="SAM" id="MobiDB-lite"/>
    </source>
</evidence>